<reference evidence="4 5" key="1">
    <citation type="submission" date="2017-01" db="EMBL/GenBank/DDBJ databases">
        <authorList>
            <person name="Mah S.A."/>
            <person name="Swanson W.J."/>
            <person name="Moy G.W."/>
            <person name="Vacquier V.D."/>
        </authorList>
    </citation>
    <scope>NUCLEOTIDE SEQUENCE [LARGE SCALE GENOMIC DNA]</scope>
    <source>
        <strain evidence="4 5">DSM 7027</strain>
    </source>
</reference>
<proteinExistence type="predicted"/>
<dbReference type="Pfam" id="PF01978">
    <property type="entry name" value="TrmB"/>
    <property type="match status" value="1"/>
</dbReference>
<feature type="domain" description="Transcription regulator TrmB N-terminal" evidence="2">
    <location>
        <begin position="874"/>
        <end position="926"/>
    </location>
</feature>
<accession>A0A1N6QIT0</accession>
<keyword evidence="1" id="KW-0472">Membrane</keyword>
<evidence type="ECO:0000259" key="2">
    <source>
        <dbReference type="Pfam" id="PF01978"/>
    </source>
</evidence>
<gene>
    <name evidence="4" type="ORF">SAMN05421647_102529</name>
</gene>
<dbReference type="InterPro" id="IPR027417">
    <property type="entry name" value="P-loop_NTPase"/>
</dbReference>
<feature type="transmembrane region" description="Helical" evidence="1">
    <location>
        <begin position="459"/>
        <end position="483"/>
    </location>
</feature>
<feature type="transmembrane region" description="Helical" evidence="1">
    <location>
        <begin position="405"/>
        <end position="426"/>
    </location>
</feature>
<feature type="transmembrane region" description="Helical" evidence="1">
    <location>
        <begin position="371"/>
        <end position="393"/>
    </location>
</feature>
<dbReference type="SUPFAM" id="SSF52540">
    <property type="entry name" value="P-loop containing nucleoside triphosphate hydrolases"/>
    <property type="match status" value="1"/>
</dbReference>
<name>A0A1N6QIT0_9GAMM</name>
<dbReference type="AlphaFoldDB" id="A0A1N6QIT0"/>
<dbReference type="eggNOG" id="COG1474">
    <property type="taxonomic scope" value="Bacteria"/>
</dbReference>
<feature type="transmembrane region" description="Helical" evidence="1">
    <location>
        <begin position="334"/>
        <end position="351"/>
    </location>
</feature>
<evidence type="ECO:0000259" key="3">
    <source>
        <dbReference type="Pfam" id="PF13401"/>
    </source>
</evidence>
<dbReference type="GO" id="GO:0016887">
    <property type="term" value="F:ATP hydrolysis activity"/>
    <property type="evidence" value="ECO:0007669"/>
    <property type="project" value="InterPro"/>
</dbReference>
<dbReference type="InterPro" id="IPR036390">
    <property type="entry name" value="WH_DNA-bd_sf"/>
</dbReference>
<evidence type="ECO:0000313" key="5">
    <source>
        <dbReference type="Proteomes" id="UP000186895"/>
    </source>
</evidence>
<dbReference type="EMBL" id="FTMN01000002">
    <property type="protein sequence ID" value="SIQ16402.1"/>
    <property type="molecule type" value="Genomic_DNA"/>
</dbReference>
<evidence type="ECO:0000313" key="4">
    <source>
        <dbReference type="EMBL" id="SIQ16402.1"/>
    </source>
</evidence>
<dbReference type="SUPFAM" id="SSF46785">
    <property type="entry name" value="Winged helix' DNA-binding domain"/>
    <property type="match status" value="1"/>
</dbReference>
<evidence type="ECO:0000256" key="1">
    <source>
        <dbReference type="SAM" id="Phobius"/>
    </source>
</evidence>
<sequence>MQALDSGNHIASMNVSLLAPVLLVLSLVLPTLVLAQDDIDCSEQALVLKSLHQDVNAAETIVQHLRSVVEGSAAADAGTEQLEALLAARAGEQDGQVWPVQLSCASLTDEYAEALTQLQRNQGHISNLRDRLWRKQPVELREALLNIWRSRQRVLLHQEEVLATVDPVYLAEVDAWLNQMGTPLAQQRREFFQLQQGLADDITTKDIQLWIELWRQSQTLAQTSAVSRRKADLPKALPSDTLGLLKQHLRILELDALVMSINLNTGRSLLWREQGPVFEEALAAIKISHTRLLGLEARAIRNIFKWLYVDARVDFRPAGGVDSSLWRYLQIAEYLFGIFCFWALAALARWLRTPASNWHAELARRYRKQRLYHQVLRGTTSFPTLLPWFVGWIGLDLLKVLFTDYHLVLLLPLIPFAKIYILYGLVAEFCSWMLHRINERASVFLSDKESSRIARRARYASAIILLPWLLQAMAHLTIGNALLLHHLRWLTLLSILIALSVLLHRYRDEFVVALQSYLPQQVDPWVQRVFAPRAAMLLRPLGIPVMLGGQLVDFCHRGLIDFDWYRRISARSFALRSSQSAAESGGEESEAQERYRQWFGEDLPEQKMPYINVELLSIVQASVEQWQAHTSEENSLLIQGPRGSGKSTLIERLGSWAEKERELHVCRVQVPAKTTTEAQVTELLGAALGINLSAGPSALVASEAERQPTVVIIEDAQNLFLRKVGGLGGWEMVLSLLRTRVQSIFWVIAISNSSWAYLRQVFGGDYQFSKVIKTKAWTQSEIRSLIMSRHQLSGLSLDYDDILLSTRGPQAGNVRNAEQLYFNLLWDASGGNPMQALEMWLRSVTVRTKSVLVSLPQQPSSSALDNLGADLLFVYSALMLHENMTSDELVETTSIPESTIRTALKTAFDAGFVWRTKDRRYRIVPVWIPVLGRLLHRKNLLNE</sequence>
<dbReference type="Proteomes" id="UP000186895">
    <property type="component" value="Unassembled WGS sequence"/>
</dbReference>
<keyword evidence="5" id="KW-1185">Reference proteome</keyword>
<dbReference type="Gene3D" id="3.40.50.300">
    <property type="entry name" value="P-loop containing nucleotide triphosphate hydrolases"/>
    <property type="match status" value="1"/>
</dbReference>
<dbReference type="InterPro" id="IPR002831">
    <property type="entry name" value="Tscrpt_reg_TrmB_N"/>
</dbReference>
<keyword evidence="1" id="KW-1133">Transmembrane helix</keyword>
<keyword evidence="1" id="KW-0812">Transmembrane</keyword>
<protein>
    <submittedName>
        <fullName evidence="4">Sugar-specific transcriptional regulator TrmB</fullName>
    </submittedName>
</protein>
<dbReference type="InterPro" id="IPR049945">
    <property type="entry name" value="AAA_22"/>
</dbReference>
<dbReference type="STRING" id="49186.SAMN05421647_102529"/>
<organism evidence="4 5">
    <name type="scientific">Marinobacterium stanieri</name>
    <dbReference type="NCBI Taxonomy" id="49186"/>
    <lineage>
        <taxon>Bacteria</taxon>
        <taxon>Pseudomonadati</taxon>
        <taxon>Pseudomonadota</taxon>
        <taxon>Gammaproteobacteria</taxon>
        <taxon>Oceanospirillales</taxon>
        <taxon>Oceanospirillaceae</taxon>
        <taxon>Marinobacterium</taxon>
    </lineage>
</organism>
<feature type="domain" description="ORC1/DEAH AAA+ ATPase" evidence="3">
    <location>
        <begin position="631"/>
        <end position="738"/>
    </location>
</feature>
<dbReference type="Pfam" id="PF13401">
    <property type="entry name" value="AAA_22"/>
    <property type="match status" value="1"/>
</dbReference>